<dbReference type="EMBL" id="BQFW01000015">
    <property type="protein sequence ID" value="GJJ78352.1"/>
    <property type="molecule type" value="Genomic_DNA"/>
</dbReference>
<evidence type="ECO:0000313" key="5">
    <source>
        <dbReference type="Proteomes" id="UP000827284"/>
    </source>
</evidence>
<dbReference type="Pfam" id="PF00026">
    <property type="entry name" value="Asp"/>
    <property type="match status" value="2"/>
</dbReference>
<dbReference type="PANTHER" id="PTHR47966">
    <property type="entry name" value="BETA-SITE APP-CLEAVING ENZYME, ISOFORM A-RELATED"/>
    <property type="match status" value="1"/>
</dbReference>
<evidence type="ECO:0000313" key="4">
    <source>
        <dbReference type="EMBL" id="GJJ78352.1"/>
    </source>
</evidence>
<dbReference type="PRINTS" id="PR00792">
    <property type="entry name" value="PEPSIN"/>
</dbReference>
<evidence type="ECO:0000259" key="3">
    <source>
        <dbReference type="PROSITE" id="PS51767"/>
    </source>
</evidence>
<organism evidence="4 5">
    <name type="scientific">Entomortierella parvispora</name>
    <dbReference type="NCBI Taxonomy" id="205924"/>
    <lineage>
        <taxon>Eukaryota</taxon>
        <taxon>Fungi</taxon>
        <taxon>Fungi incertae sedis</taxon>
        <taxon>Mucoromycota</taxon>
        <taxon>Mortierellomycotina</taxon>
        <taxon>Mortierellomycetes</taxon>
        <taxon>Mortierellales</taxon>
        <taxon>Mortierellaceae</taxon>
        <taxon>Entomortierella</taxon>
    </lineage>
</organism>
<evidence type="ECO:0000256" key="2">
    <source>
        <dbReference type="SAM" id="MobiDB-lite"/>
    </source>
</evidence>
<feature type="region of interest" description="Disordered" evidence="2">
    <location>
        <begin position="88"/>
        <end position="154"/>
    </location>
</feature>
<comment type="similarity">
    <text evidence="1">Belongs to the peptidase A1 family.</text>
</comment>
<dbReference type="AlphaFoldDB" id="A0A9P3M1L0"/>
<protein>
    <recommendedName>
        <fullName evidence="3">Peptidase A1 domain-containing protein</fullName>
    </recommendedName>
</protein>
<comment type="caution">
    <text evidence="4">The sequence shown here is derived from an EMBL/GenBank/DDBJ whole genome shotgun (WGS) entry which is preliminary data.</text>
</comment>
<dbReference type="Gene3D" id="2.40.70.10">
    <property type="entry name" value="Acid Proteases"/>
    <property type="match status" value="2"/>
</dbReference>
<gene>
    <name evidence="4" type="ORF">EMPS_10711</name>
</gene>
<dbReference type="PANTHER" id="PTHR47966:SF51">
    <property type="entry name" value="BETA-SITE APP-CLEAVING ENZYME, ISOFORM A-RELATED"/>
    <property type="match status" value="1"/>
</dbReference>
<reference evidence="4" key="2">
    <citation type="journal article" date="2022" name="Microbiol. Resour. Announc.">
        <title>Whole-Genome Sequence of Entomortierella parvispora E1425, a Mucoromycotan Fungus Associated with Burkholderiaceae-Related Endosymbiotic Bacteria.</title>
        <authorList>
            <person name="Herlambang A."/>
            <person name="Guo Y."/>
            <person name="Takashima Y."/>
            <person name="Narisawa K."/>
            <person name="Ohta H."/>
            <person name="Nishizawa T."/>
        </authorList>
    </citation>
    <scope>NUCLEOTIDE SEQUENCE</scope>
    <source>
        <strain evidence="4">E1425</strain>
    </source>
</reference>
<keyword evidence="5" id="KW-1185">Reference proteome</keyword>
<proteinExistence type="inferred from homology"/>
<feature type="compositionally biased region" description="Polar residues" evidence="2">
    <location>
        <begin position="118"/>
        <end position="131"/>
    </location>
</feature>
<dbReference type="InterPro" id="IPR001461">
    <property type="entry name" value="Aspartic_peptidase_A1"/>
</dbReference>
<feature type="domain" description="Peptidase A1" evidence="3">
    <location>
        <begin position="1"/>
        <end position="400"/>
    </location>
</feature>
<dbReference type="GO" id="GO:0004190">
    <property type="term" value="F:aspartic-type endopeptidase activity"/>
    <property type="evidence" value="ECO:0007669"/>
    <property type="project" value="InterPro"/>
</dbReference>
<evidence type="ECO:0000256" key="1">
    <source>
        <dbReference type="ARBA" id="ARBA00007447"/>
    </source>
</evidence>
<accession>A0A9P3M1L0</accession>
<dbReference type="OrthoDB" id="547311at2759"/>
<dbReference type="Proteomes" id="UP000827284">
    <property type="component" value="Unassembled WGS sequence"/>
</dbReference>
<reference evidence="4" key="1">
    <citation type="submission" date="2021-11" db="EMBL/GenBank/DDBJ databases">
        <authorList>
            <person name="Herlambang A."/>
            <person name="Guo Y."/>
            <person name="Takashima Y."/>
            <person name="Nishizawa T."/>
        </authorList>
    </citation>
    <scope>NUCLEOTIDE SEQUENCE</scope>
    <source>
        <strain evidence="4">E1425</strain>
    </source>
</reference>
<dbReference type="InterPro" id="IPR034164">
    <property type="entry name" value="Pepsin-like_dom"/>
</dbReference>
<sequence length="411" mass="44523">MFDTGSSLSWIQTTGCLDSPTLCNNSPKFNASSSTTIRFQPEKIAVRYTEGVISTQVVSDVVTLGMFSTAGSSNSTVLSRSNSTASATTISAAATTPPPPPPTTKTKTKTTTATTTSRGSRNTSYPHTTMGSTNNTSRATAATAITRDETMKETNDQFRSIRSFGLTTDVSGDLFLLTKETDVSGFLGASQNRFESESDFSTHFFADMVRELPRPVFSLAFTETWGTLTLGGPDPAFFSEPLSWVKTLPDEAGWVTRLAPRIELIPFVQESSSGGDVDYVITDIDRVWFDSGTTYIWGDESAIRPLNEWIGADPVTGQVDCTSIPFLGNIVFSIGGSDGETELRLELSPTDYIIGKSTSRKCFSALNISSSGKNHWIFGLQLLRGFYTVYHYGYGLVGIDLLPSHTLFGII</sequence>
<dbReference type="GO" id="GO:0006508">
    <property type="term" value="P:proteolysis"/>
    <property type="evidence" value="ECO:0007669"/>
    <property type="project" value="InterPro"/>
</dbReference>
<dbReference type="PROSITE" id="PS51767">
    <property type="entry name" value="PEPTIDASE_A1"/>
    <property type="match status" value="1"/>
</dbReference>
<name>A0A9P3M1L0_9FUNG</name>
<dbReference type="SUPFAM" id="SSF50630">
    <property type="entry name" value="Acid proteases"/>
    <property type="match status" value="1"/>
</dbReference>
<dbReference type="InterPro" id="IPR033121">
    <property type="entry name" value="PEPTIDASE_A1"/>
</dbReference>
<feature type="compositionally biased region" description="Low complexity" evidence="2">
    <location>
        <begin position="132"/>
        <end position="145"/>
    </location>
</feature>
<dbReference type="CDD" id="cd05471">
    <property type="entry name" value="pepsin_like"/>
    <property type="match status" value="1"/>
</dbReference>
<dbReference type="InterPro" id="IPR021109">
    <property type="entry name" value="Peptidase_aspartic_dom_sf"/>
</dbReference>